<sequence>MVSKQRHYCNDKQSKIFGWNRNSPSLIISQVEQIDFGYYVCQATDGVDTVNADEISLSPKGIALIVYVPQHMPSPAIGQQLNISCTIEVVSPDIPVVQIPGSTHQVNIGHLITLSCDIIATLQTTVQWLRSINGSYQPISFHDNKYGGSTVTTPHLTILNTDLNDEGYYICTASNSIGTGRV</sequence>
<dbReference type="AlphaFoldDB" id="A0A8S3Q7R1"/>
<dbReference type="GO" id="GO:0005886">
    <property type="term" value="C:plasma membrane"/>
    <property type="evidence" value="ECO:0007669"/>
    <property type="project" value="TreeGrafter"/>
</dbReference>
<dbReference type="GO" id="GO:0008046">
    <property type="term" value="F:axon guidance receptor activity"/>
    <property type="evidence" value="ECO:0007669"/>
    <property type="project" value="TreeGrafter"/>
</dbReference>
<protein>
    <recommendedName>
        <fullName evidence="3">Ig-like domain-containing protein</fullName>
    </recommendedName>
</protein>
<dbReference type="PROSITE" id="PS50835">
    <property type="entry name" value="IG_LIKE"/>
    <property type="match status" value="1"/>
</dbReference>
<evidence type="ECO:0000256" key="1">
    <source>
        <dbReference type="ARBA" id="ARBA00022729"/>
    </source>
</evidence>
<dbReference type="PANTHER" id="PTHR45080">
    <property type="entry name" value="CONTACTIN 5"/>
    <property type="match status" value="1"/>
</dbReference>
<dbReference type="SMART" id="SM00409">
    <property type="entry name" value="IG"/>
    <property type="match status" value="2"/>
</dbReference>
<name>A0A8S3Q7R1_MYTED</name>
<dbReference type="GO" id="GO:0043025">
    <property type="term" value="C:neuronal cell body"/>
    <property type="evidence" value="ECO:0007669"/>
    <property type="project" value="TreeGrafter"/>
</dbReference>
<keyword evidence="2" id="KW-1015">Disulfide bond</keyword>
<dbReference type="InterPro" id="IPR036179">
    <property type="entry name" value="Ig-like_dom_sf"/>
</dbReference>
<dbReference type="InterPro" id="IPR050958">
    <property type="entry name" value="Cell_Adh-Cytoskel_Orgn"/>
</dbReference>
<dbReference type="PANTHER" id="PTHR45080:SF8">
    <property type="entry name" value="IG-LIKE DOMAIN-CONTAINING PROTEIN"/>
    <property type="match status" value="1"/>
</dbReference>
<accession>A0A8S3Q7R1</accession>
<evidence type="ECO:0000259" key="3">
    <source>
        <dbReference type="PROSITE" id="PS50835"/>
    </source>
</evidence>
<dbReference type="EMBL" id="CAJPWZ010000359">
    <property type="protein sequence ID" value="CAG2191314.1"/>
    <property type="molecule type" value="Genomic_DNA"/>
</dbReference>
<evidence type="ECO:0000256" key="2">
    <source>
        <dbReference type="ARBA" id="ARBA00023157"/>
    </source>
</evidence>
<reference evidence="4" key="1">
    <citation type="submission" date="2021-03" db="EMBL/GenBank/DDBJ databases">
        <authorList>
            <person name="Bekaert M."/>
        </authorList>
    </citation>
    <scope>NUCLEOTIDE SEQUENCE</scope>
</reference>
<comment type="caution">
    <text evidence="4">The sequence shown here is derived from an EMBL/GenBank/DDBJ whole genome shotgun (WGS) entry which is preliminary data.</text>
</comment>
<keyword evidence="5" id="KW-1185">Reference proteome</keyword>
<evidence type="ECO:0000313" key="5">
    <source>
        <dbReference type="Proteomes" id="UP000683360"/>
    </source>
</evidence>
<gene>
    <name evidence="4" type="ORF">MEDL_6580</name>
</gene>
<dbReference type="InterPro" id="IPR013151">
    <property type="entry name" value="Immunoglobulin_dom"/>
</dbReference>
<feature type="domain" description="Ig-like" evidence="3">
    <location>
        <begin position="92"/>
        <end position="182"/>
    </location>
</feature>
<dbReference type="Proteomes" id="UP000683360">
    <property type="component" value="Unassembled WGS sequence"/>
</dbReference>
<dbReference type="Gene3D" id="2.60.40.10">
    <property type="entry name" value="Immunoglobulins"/>
    <property type="match status" value="1"/>
</dbReference>
<dbReference type="GO" id="GO:0030424">
    <property type="term" value="C:axon"/>
    <property type="evidence" value="ECO:0007669"/>
    <property type="project" value="TreeGrafter"/>
</dbReference>
<dbReference type="InterPro" id="IPR003598">
    <property type="entry name" value="Ig_sub2"/>
</dbReference>
<dbReference type="SMART" id="SM00408">
    <property type="entry name" value="IGc2"/>
    <property type="match status" value="1"/>
</dbReference>
<dbReference type="SUPFAM" id="SSF48726">
    <property type="entry name" value="Immunoglobulin"/>
    <property type="match status" value="2"/>
</dbReference>
<organism evidence="4 5">
    <name type="scientific">Mytilus edulis</name>
    <name type="common">Blue mussel</name>
    <dbReference type="NCBI Taxonomy" id="6550"/>
    <lineage>
        <taxon>Eukaryota</taxon>
        <taxon>Metazoa</taxon>
        <taxon>Spiralia</taxon>
        <taxon>Lophotrochozoa</taxon>
        <taxon>Mollusca</taxon>
        <taxon>Bivalvia</taxon>
        <taxon>Autobranchia</taxon>
        <taxon>Pteriomorphia</taxon>
        <taxon>Mytilida</taxon>
        <taxon>Mytiloidea</taxon>
        <taxon>Mytilidae</taxon>
        <taxon>Mytilinae</taxon>
        <taxon>Mytilus</taxon>
    </lineage>
</organism>
<dbReference type="OrthoDB" id="190835at2759"/>
<dbReference type="InterPro" id="IPR003599">
    <property type="entry name" value="Ig_sub"/>
</dbReference>
<dbReference type="Pfam" id="PF00047">
    <property type="entry name" value="ig"/>
    <property type="match status" value="1"/>
</dbReference>
<keyword evidence="1" id="KW-0732">Signal</keyword>
<proteinExistence type="predicted"/>
<dbReference type="GO" id="GO:0050808">
    <property type="term" value="P:synapse organization"/>
    <property type="evidence" value="ECO:0007669"/>
    <property type="project" value="TreeGrafter"/>
</dbReference>
<dbReference type="InterPro" id="IPR013783">
    <property type="entry name" value="Ig-like_fold"/>
</dbReference>
<evidence type="ECO:0000313" key="4">
    <source>
        <dbReference type="EMBL" id="CAG2191314.1"/>
    </source>
</evidence>
<dbReference type="GO" id="GO:0007156">
    <property type="term" value="P:homophilic cell adhesion via plasma membrane adhesion molecules"/>
    <property type="evidence" value="ECO:0007669"/>
    <property type="project" value="TreeGrafter"/>
</dbReference>
<dbReference type="InterPro" id="IPR007110">
    <property type="entry name" value="Ig-like_dom"/>
</dbReference>